<accession>A0A1B1UJU9</accession>
<gene>
    <name evidence="2" type="ORF">LMTR13_25525</name>
</gene>
<name>A0A1B1UJU9_9BRAD</name>
<keyword evidence="1" id="KW-1133">Transmembrane helix</keyword>
<dbReference type="STRING" id="1274631.LMTR13_25525"/>
<keyword evidence="3" id="KW-1185">Reference proteome</keyword>
<feature type="transmembrane region" description="Helical" evidence="1">
    <location>
        <begin position="30"/>
        <end position="52"/>
    </location>
</feature>
<dbReference type="KEGG" id="bic:LMTR13_25525"/>
<sequence length="99" mass="10862">MVTIAAQIAGRFDGVPLRAQLQRVARRRKLTAFTLVLPLLLFILIAFALRLAGDLDAVYDDTHFSPTMTALSVGTARTCPTRTPMPFSEDIKQACRSLA</sequence>
<protein>
    <submittedName>
        <fullName evidence="2">Uncharacterized protein</fullName>
    </submittedName>
</protein>
<keyword evidence="1" id="KW-0812">Transmembrane</keyword>
<dbReference type="RefSeq" id="WP_065730206.1">
    <property type="nucleotide sequence ID" value="NZ_CP016428.1"/>
</dbReference>
<proteinExistence type="predicted"/>
<dbReference type="EMBL" id="CP016428">
    <property type="protein sequence ID" value="ANW03014.1"/>
    <property type="molecule type" value="Genomic_DNA"/>
</dbReference>
<evidence type="ECO:0000256" key="1">
    <source>
        <dbReference type="SAM" id="Phobius"/>
    </source>
</evidence>
<keyword evidence="1" id="KW-0472">Membrane</keyword>
<evidence type="ECO:0000313" key="2">
    <source>
        <dbReference type="EMBL" id="ANW03014.1"/>
    </source>
</evidence>
<evidence type="ECO:0000313" key="3">
    <source>
        <dbReference type="Proteomes" id="UP000092839"/>
    </source>
</evidence>
<organism evidence="2 3">
    <name type="scientific">Bradyrhizobium icense</name>
    <dbReference type="NCBI Taxonomy" id="1274631"/>
    <lineage>
        <taxon>Bacteria</taxon>
        <taxon>Pseudomonadati</taxon>
        <taxon>Pseudomonadota</taxon>
        <taxon>Alphaproteobacteria</taxon>
        <taxon>Hyphomicrobiales</taxon>
        <taxon>Nitrobacteraceae</taxon>
        <taxon>Bradyrhizobium</taxon>
    </lineage>
</organism>
<dbReference type="Proteomes" id="UP000092839">
    <property type="component" value="Chromosome"/>
</dbReference>
<reference evidence="2 3" key="1">
    <citation type="submission" date="2016-07" db="EMBL/GenBank/DDBJ databases">
        <title>Complete genome sequence of Bradyrhizobium icense LMTR 13T, a potential inoculant strain isolated from lima bean (Phaseolus lunatus) in Peru.</title>
        <authorList>
            <person name="Ormeno-Orrillo E."/>
            <person name="Duran D."/>
            <person name="Rogel M.A."/>
            <person name="Rey L."/>
            <person name="Imperial J."/>
            <person name="Ruiz-Argueso T."/>
            <person name="Martinez-Romero E."/>
        </authorList>
    </citation>
    <scope>NUCLEOTIDE SEQUENCE [LARGE SCALE GENOMIC DNA]</scope>
    <source>
        <strain evidence="2 3">LMTR 13</strain>
    </source>
</reference>
<dbReference type="AlphaFoldDB" id="A0A1B1UJU9"/>